<sequence length="93" mass="10842">MSEQKQLVMDIAMNLNRIGNWVADDFDRNNRKINIFIQNTDSYIGKVGGVNSRFQKTWDFFLRSYLVAKRDLKNNAESLMTLGNILSHRAKFV</sequence>
<organism evidence="1 2">
    <name type="scientific">Candidatus Woesebacteria bacterium GW2011_GWC2_31_9</name>
    <dbReference type="NCBI Taxonomy" id="1618586"/>
    <lineage>
        <taxon>Bacteria</taxon>
        <taxon>Candidatus Woeseibacteriota</taxon>
    </lineage>
</organism>
<proteinExistence type="predicted"/>
<accession>A0A0F9YXZ5</accession>
<evidence type="ECO:0000313" key="2">
    <source>
        <dbReference type="Proteomes" id="UP000034803"/>
    </source>
</evidence>
<protein>
    <submittedName>
        <fullName evidence="1">Uncharacterized protein</fullName>
    </submittedName>
</protein>
<dbReference type="AlphaFoldDB" id="A0A0F9YXZ5"/>
<dbReference type="Proteomes" id="UP000034803">
    <property type="component" value="Unassembled WGS sequence"/>
</dbReference>
<comment type="caution">
    <text evidence="1">The sequence shown here is derived from an EMBL/GenBank/DDBJ whole genome shotgun (WGS) entry which is preliminary data.</text>
</comment>
<evidence type="ECO:0000313" key="1">
    <source>
        <dbReference type="EMBL" id="KKP31351.1"/>
    </source>
</evidence>
<name>A0A0F9YXZ5_9BACT</name>
<gene>
    <name evidence="1" type="ORF">UR21_C0011G0032</name>
</gene>
<reference evidence="1 2" key="1">
    <citation type="journal article" date="2015" name="Nature">
        <title>rRNA introns, odd ribosomes, and small enigmatic genomes across a large radiation of phyla.</title>
        <authorList>
            <person name="Brown C.T."/>
            <person name="Hug L.A."/>
            <person name="Thomas B.C."/>
            <person name="Sharon I."/>
            <person name="Castelle C.J."/>
            <person name="Singh A."/>
            <person name="Wilkins M.J."/>
            <person name="Williams K.H."/>
            <person name="Banfield J.F."/>
        </authorList>
    </citation>
    <scope>NUCLEOTIDE SEQUENCE [LARGE SCALE GENOMIC DNA]</scope>
</reference>
<dbReference type="EMBL" id="LBOI01000011">
    <property type="protein sequence ID" value="KKP31351.1"/>
    <property type="molecule type" value="Genomic_DNA"/>
</dbReference>